<organism evidence="4 5">
    <name type="scientific">Caerostris extrusa</name>
    <name type="common">Bark spider</name>
    <name type="synonym">Caerostris bankana</name>
    <dbReference type="NCBI Taxonomy" id="172846"/>
    <lineage>
        <taxon>Eukaryota</taxon>
        <taxon>Metazoa</taxon>
        <taxon>Ecdysozoa</taxon>
        <taxon>Arthropoda</taxon>
        <taxon>Chelicerata</taxon>
        <taxon>Arachnida</taxon>
        <taxon>Araneae</taxon>
        <taxon>Araneomorphae</taxon>
        <taxon>Entelegynae</taxon>
        <taxon>Araneoidea</taxon>
        <taxon>Araneidae</taxon>
        <taxon>Caerostris</taxon>
    </lineage>
</organism>
<dbReference type="InterPro" id="IPR015424">
    <property type="entry name" value="PyrdxlP-dep_Trfase"/>
</dbReference>
<dbReference type="GO" id="GO:0016831">
    <property type="term" value="F:carboxy-lyase activity"/>
    <property type="evidence" value="ECO:0007669"/>
    <property type="project" value="UniProtKB-KW"/>
</dbReference>
<keyword evidence="2" id="KW-0456">Lyase</keyword>
<sequence length="169" mass="19157">MEYYVITPKNQRQLKAMLKGLHVSYSADEIATGLADLGLKIDQVRQLTNLKTKAPIPVWQIVYRKAPENTKISERRVTPSVEPGYLRNLIPDAAPQKGEDWEDIMRDVERCIMPGVTHWQHPRFHAYFPTGNAYPSILADMLSEAIGCVGFSWLSVLALQSLADFALRF</sequence>
<dbReference type="AlphaFoldDB" id="A0AAV4QN14"/>
<evidence type="ECO:0000256" key="1">
    <source>
        <dbReference type="ARBA" id="ARBA00001933"/>
    </source>
</evidence>
<dbReference type="PANTHER" id="PTHR11999:SF70">
    <property type="entry name" value="MIP05841P"/>
    <property type="match status" value="1"/>
</dbReference>
<dbReference type="GO" id="GO:0019752">
    <property type="term" value="P:carboxylic acid metabolic process"/>
    <property type="evidence" value="ECO:0007669"/>
    <property type="project" value="InterPro"/>
</dbReference>
<dbReference type="GO" id="GO:0030170">
    <property type="term" value="F:pyridoxal phosphate binding"/>
    <property type="evidence" value="ECO:0007669"/>
    <property type="project" value="InterPro"/>
</dbReference>
<gene>
    <name evidence="4" type="primary">Ddc</name>
    <name evidence="4" type="ORF">CEXT_122841</name>
</gene>
<dbReference type="SUPFAM" id="SSF53383">
    <property type="entry name" value="PLP-dependent transferases"/>
    <property type="match status" value="1"/>
</dbReference>
<dbReference type="InterPro" id="IPR002129">
    <property type="entry name" value="PyrdxlP-dep_de-COase"/>
</dbReference>
<dbReference type="InterPro" id="IPR010977">
    <property type="entry name" value="Aromatic_deC"/>
</dbReference>
<comment type="caution">
    <text evidence="4">The sequence shown here is derived from an EMBL/GenBank/DDBJ whole genome shotgun (WGS) entry which is preliminary data.</text>
</comment>
<dbReference type="Proteomes" id="UP001054945">
    <property type="component" value="Unassembled WGS sequence"/>
</dbReference>
<keyword evidence="3" id="KW-0663">Pyridoxal phosphate</keyword>
<evidence type="ECO:0000313" key="5">
    <source>
        <dbReference type="Proteomes" id="UP001054945"/>
    </source>
</evidence>
<reference evidence="4 5" key="1">
    <citation type="submission" date="2021-06" db="EMBL/GenBank/DDBJ databases">
        <title>Caerostris extrusa draft genome.</title>
        <authorList>
            <person name="Kono N."/>
            <person name="Arakawa K."/>
        </authorList>
    </citation>
    <scope>NUCLEOTIDE SEQUENCE [LARGE SCALE GENOMIC DNA]</scope>
</reference>
<keyword evidence="2" id="KW-0210">Decarboxylase</keyword>
<evidence type="ECO:0000313" key="4">
    <source>
        <dbReference type="EMBL" id="GIY08898.1"/>
    </source>
</evidence>
<dbReference type="GO" id="GO:0005737">
    <property type="term" value="C:cytoplasm"/>
    <property type="evidence" value="ECO:0007669"/>
    <property type="project" value="TreeGrafter"/>
</dbReference>
<accession>A0AAV4QN14</accession>
<dbReference type="PANTHER" id="PTHR11999">
    <property type="entry name" value="GROUP II PYRIDOXAL-5-PHOSPHATE DECARBOXYLASE"/>
    <property type="match status" value="1"/>
</dbReference>
<keyword evidence="5" id="KW-1185">Reference proteome</keyword>
<proteinExistence type="predicted"/>
<dbReference type="PRINTS" id="PR00800">
    <property type="entry name" value="YHDCRBOXLASE"/>
</dbReference>
<name>A0AAV4QN14_CAEEX</name>
<evidence type="ECO:0000256" key="2">
    <source>
        <dbReference type="ARBA" id="ARBA00022793"/>
    </source>
</evidence>
<dbReference type="GO" id="GO:0006520">
    <property type="term" value="P:amino acid metabolic process"/>
    <property type="evidence" value="ECO:0007669"/>
    <property type="project" value="InterPro"/>
</dbReference>
<dbReference type="Pfam" id="PF00282">
    <property type="entry name" value="Pyridoxal_deC"/>
    <property type="match status" value="1"/>
</dbReference>
<dbReference type="Gene3D" id="1.20.1340.10">
    <property type="entry name" value="dopa decarboxylase, N-terminal domain"/>
    <property type="match status" value="1"/>
</dbReference>
<dbReference type="EMBL" id="BPLR01006306">
    <property type="protein sequence ID" value="GIY08898.1"/>
    <property type="molecule type" value="Genomic_DNA"/>
</dbReference>
<protein>
    <submittedName>
        <fullName evidence="4">Aromatic-L-amino-acid decarboxylase</fullName>
    </submittedName>
</protein>
<comment type="cofactor">
    <cofactor evidence="1">
        <name>pyridoxal 5'-phosphate</name>
        <dbReference type="ChEBI" id="CHEBI:597326"/>
    </cofactor>
</comment>
<evidence type="ECO:0000256" key="3">
    <source>
        <dbReference type="ARBA" id="ARBA00022898"/>
    </source>
</evidence>